<keyword evidence="2" id="KW-0732">Signal</keyword>
<reference evidence="4" key="1">
    <citation type="journal article" date="2014" name="Science">
        <title>Plant genetics. Early allopolyploid evolution in the post-Neolithic Brassica napus oilseed genome.</title>
        <authorList>
            <person name="Chalhoub B."/>
            <person name="Denoeud F."/>
            <person name="Liu S."/>
            <person name="Parkin I.A."/>
            <person name="Tang H."/>
            <person name="Wang X."/>
            <person name="Chiquet J."/>
            <person name="Belcram H."/>
            <person name="Tong C."/>
            <person name="Samans B."/>
            <person name="Correa M."/>
            <person name="Da Silva C."/>
            <person name="Just J."/>
            <person name="Falentin C."/>
            <person name="Koh C.S."/>
            <person name="Le Clainche I."/>
            <person name="Bernard M."/>
            <person name="Bento P."/>
            <person name="Noel B."/>
            <person name="Labadie K."/>
            <person name="Alberti A."/>
            <person name="Charles M."/>
            <person name="Arnaud D."/>
            <person name="Guo H."/>
            <person name="Daviaud C."/>
            <person name="Alamery S."/>
            <person name="Jabbari K."/>
            <person name="Zhao M."/>
            <person name="Edger P.P."/>
            <person name="Chelaifa H."/>
            <person name="Tack D."/>
            <person name="Lassalle G."/>
            <person name="Mestiri I."/>
            <person name="Schnel N."/>
            <person name="Le Paslier M.C."/>
            <person name="Fan G."/>
            <person name="Renault V."/>
            <person name="Bayer P.E."/>
            <person name="Golicz A.A."/>
            <person name="Manoli S."/>
            <person name="Lee T.H."/>
            <person name="Thi V.H."/>
            <person name="Chalabi S."/>
            <person name="Hu Q."/>
            <person name="Fan C."/>
            <person name="Tollenaere R."/>
            <person name="Lu Y."/>
            <person name="Battail C."/>
            <person name="Shen J."/>
            <person name="Sidebottom C.H."/>
            <person name="Wang X."/>
            <person name="Canaguier A."/>
            <person name="Chauveau A."/>
            <person name="Berard A."/>
            <person name="Deniot G."/>
            <person name="Guan M."/>
            <person name="Liu Z."/>
            <person name="Sun F."/>
            <person name="Lim Y.P."/>
            <person name="Lyons E."/>
            <person name="Town C.D."/>
            <person name="Bancroft I."/>
            <person name="Wang X."/>
            <person name="Meng J."/>
            <person name="Ma J."/>
            <person name="Pires J.C."/>
            <person name="King G.J."/>
            <person name="Brunel D."/>
            <person name="Delourme R."/>
            <person name="Renard M."/>
            <person name="Aury J.M."/>
            <person name="Adams K.L."/>
            <person name="Batley J."/>
            <person name="Snowdon R.J."/>
            <person name="Tost J."/>
            <person name="Edwards D."/>
            <person name="Zhou Y."/>
            <person name="Hua W."/>
            <person name="Sharpe A.G."/>
            <person name="Paterson A.H."/>
            <person name="Guan C."/>
            <person name="Wincker P."/>
        </authorList>
    </citation>
    <scope>NUCLEOTIDE SEQUENCE [LARGE SCALE GENOMIC DNA]</scope>
</reference>
<protein>
    <submittedName>
        <fullName evidence="3">(rape) hypothetical protein</fullName>
    </submittedName>
    <submittedName>
        <fullName evidence="4">BnaCnng69040D protein</fullName>
    </submittedName>
</protein>
<dbReference type="EMBL" id="HG994370">
    <property type="protein sequence ID" value="CAF2057197.1"/>
    <property type="molecule type" value="Genomic_DNA"/>
</dbReference>
<gene>
    <name evidence="4" type="primary">BnaCnng69040D</name>
    <name evidence="3" type="ORF">DARMORV10_C06P15400.1</name>
    <name evidence="4" type="ORF">GSBRNA2T00004828001</name>
</gene>
<dbReference type="EMBL" id="LK042687">
    <property type="protein sequence ID" value="CDY70612.1"/>
    <property type="molecule type" value="Genomic_DNA"/>
</dbReference>
<reference evidence="3" key="3">
    <citation type="submission" date="2021-01" db="EMBL/GenBank/DDBJ databases">
        <authorList>
            <consortium name="Genoscope - CEA"/>
            <person name="William W."/>
        </authorList>
    </citation>
    <scope>NUCLEOTIDE SEQUENCE</scope>
</reference>
<evidence type="ECO:0000313" key="3">
    <source>
        <dbReference type="EMBL" id="CAF2057197.1"/>
    </source>
</evidence>
<feature type="signal peptide" evidence="2">
    <location>
        <begin position="1"/>
        <end position="24"/>
    </location>
</feature>
<dbReference type="AlphaFoldDB" id="A0A078JY77"/>
<evidence type="ECO:0000313" key="4">
    <source>
        <dbReference type="EMBL" id="CDY70612.1"/>
    </source>
</evidence>
<organism evidence="4">
    <name type="scientific">Brassica napus</name>
    <name type="common">Rape</name>
    <dbReference type="NCBI Taxonomy" id="3708"/>
    <lineage>
        <taxon>Eukaryota</taxon>
        <taxon>Viridiplantae</taxon>
        <taxon>Streptophyta</taxon>
        <taxon>Embryophyta</taxon>
        <taxon>Tracheophyta</taxon>
        <taxon>Spermatophyta</taxon>
        <taxon>Magnoliopsida</taxon>
        <taxon>eudicotyledons</taxon>
        <taxon>Gunneridae</taxon>
        <taxon>Pentapetalae</taxon>
        <taxon>rosids</taxon>
        <taxon>malvids</taxon>
        <taxon>Brassicales</taxon>
        <taxon>Brassicaceae</taxon>
        <taxon>Brassiceae</taxon>
        <taxon>Brassica</taxon>
    </lineage>
</organism>
<feature type="chain" id="PRO_5033712479" evidence="2">
    <location>
        <begin position="25"/>
        <end position="57"/>
    </location>
</feature>
<dbReference type="PaxDb" id="3708-A0A078JY77"/>
<dbReference type="Gramene" id="CDY70612">
    <property type="protein sequence ID" value="CDY70612"/>
    <property type="gene ID" value="GSBRNA2T00004828001"/>
</dbReference>
<sequence length="57" mass="6109">MAKWSAIVLIMMVVIAVAPHHGNCFKHCKAKCGDTNPHHGPGGHHHGRGGPPPPPRY</sequence>
<dbReference type="Proteomes" id="UP001295469">
    <property type="component" value="Chromosome C06"/>
</dbReference>
<accession>A0A078JY77</accession>
<evidence type="ECO:0000256" key="1">
    <source>
        <dbReference type="SAM" id="MobiDB-lite"/>
    </source>
</evidence>
<name>A0A078JY77_BRANA</name>
<reference evidence="4" key="2">
    <citation type="submission" date="2014-06" db="EMBL/GenBank/DDBJ databases">
        <authorList>
            <person name="Genoscope - CEA"/>
        </authorList>
    </citation>
    <scope>NUCLEOTIDE SEQUENCE</scope>
</reference>
<proteinExistence type="predicted"/>
<evidence type="ECO:0000256" key="2">
    <source>
        <dbReference type="SAM" id="SignalP"/>
    </source>
</evidence>
<feature type="region of interest" description="Disordered" evidence="1">
    <location>
        <begin position="35"/>
        <end position="57"/>
    </location>
</feature>